<dbReference type="OrthoDB" id="835152at2"/>
<name>A0A556N754_9FLAO</name>
<evidence type="ECO:0000313" key="3">
    <source>
        <dbReference type="Proteomes" id="UP000316008"/>
    </source>
</evidence>
<dbReference type="RefSeq" id="WP_144331549.1">
    <property type="nucleotide sequence ID" value="NZ_VLPL01000001.1"/>
</dbReference>
<feature type="chain" id="PRO_5021718687" evidence="1">
    <location>
        <begin position="21"/>
        <end position="288"/>
    </location>
</feature>
<evidence type="ECO:0000313" key="2">
    <source>
        <dbReference type="EMBL" id="TSJ48014.1"/>
    </source>
</evidence>
<protein>
    <submittedName>
        <fullName evidence="2">Type IX secretion system membrane protein PorP/SprF</fullName>
    </submittedName>
</protein>
<dbReference type="Pfam" id="PF11751">
    <property type="entry name" value="PorP_SprF"/>
    <property type="match status" value="1"/>
</dbReference>
<keyword evidence="3" id="KW-1185">Reference proteome</keyword>
<dbReference type="AlphaFoldDB" id="A0A556N754"/>
<dbReference type="Proteomes" id="UP000316008">
    <property type="component" value="Unassembled WGS sequence"/>
</dbReference>
<feature type="signal peptide" evidence="1">
    <location>
        <begin position="1"/>
        <end position="20"/>
    </location>
</feature>
<evidence type="ECO:0000256" key="1">
    <source>
        <dbReference type="SAM" id="SignalP"/>
    </source>
</evidence>
<dbReference type="InterPro" id="IPR019861">
    <property type="entry name" value="PorP/SprF_Bacteroidetes"/>
</dbReference>
<accession>A0A556N754</accession>
<dbReference type="EMBL" id="VLPL01000001">
    <property type="protein sequence ID" value="TSJ48014.1"/>
    <property type="molecule type" value="Genomic_DNA"/>
</dbReference>
<keyword evidence="1" id="KW-0732">Signal</keyword>
<proteinExistence type="predicted"/>
<gene>
    <name evidence="2" type="ORF">FO442_02470</name>
</gene>
<organism evidence="2 3">
    <name type="scientific">Fluviicola chungangensis</name>
    <dbReference type="NCBI Taxonomy" id="2597671"/>
    <lineage>
        <taxon>Bacteria</taxon>
        <taxon>Pseudomonadati</taxon>
        <taxon>Bacteroidota</taxon>
        <taxon>Flavobacteriia</taxon>
        <taxon>Flavobacteriales</taxon>
        <taxon>Crocinitomicaceae</taxon>
        <taxon>Fluviicola</taxon>
    </lineage>
</organism>
<comment type="caution">
    <text evidence="2">The sequence shown here is derived from an EMBL/GenBank/DDBJ whole genome shotgun (WGS) entry which is preliminary data.</text>
</comment>
<sequence length="288" mass="33722">MRRFLLLLFFLKPCCFDLIAQNTLRPNIYFQNMHYYNTAAGIEDTSSRMSFGAYAKYKFVPVENEDVWIKPVNLYFNHIYNLNSKNSVNMSYIYDGYSFYNRNIVYMGYTRMFRWGRSSRLNLGARAVLNFNAMKWNELGQLASHPSSKLKFNADLDLGIQYQVKGLTIGVSTKNLFASSVKVDGQDLIKDQREIYGNLSYNFGLFKRKVELAPFFLFYSERNFNLDAGLNLGLFQRVSISYAIRVLELRNIFAIRGNFLKRFQIGASFDYSIIYSDYNMDILLAYRF</sequence>
<reference evidence="2 3" key="1">
    <citation type="submission" date="2019-07" db="EMBL/GenBank/DDBJ databases">
        <authorList>
            <person name="Huq M.A."/>
        </authorList>
    </citation>
    <scope>NUCLEOTIDE SEQUENCE [LARGE SCALE GENOMIC DNA]</scope>
    <source>
        <strain evidence="2 3">MAH-3</strain>
    </source>
</reference>